<dbReference type="EMBL" id="ML995613">
    <property type="protein sequence ID" value="KAF2135259.1"/>
    <property type="molecule type" value="Genomic_DNA"/>
</dbReference>
<feature type="compositionally biased region" description="Low complexity" evidence="1">
    <location>
        <begin position="55"/>
        <end position="66"/>
    </location>
</feature>
<evidence type="ECO:0000256" key="1">
    <source>
        <dbReference type="SAM" id="MobiDB-lite"/>
    </source>
</evidence>
<evidence type="ECO:0000313" key="2">
    <source>
        <dbReference type="EMBL" id="KAF2135259.1"/>
    </source>
</evidence>
<evidence type="ECO:0000313" key="3">
    <source>
        <dbReference type="Proteomes" id="UP000799438"/>
    </source>
</evidence>
<reference evidence="2" key="1">
    <citation type="journal article" date="2020" name="Stud. Mycol.">
        <title>101 Dothideomycetes genomes: a test case for predicting lifestyles and emergence of pathogens.</title>
        <authorList>
            <person name="Haridas S."/>
            <person name="Albert R."/>
            <person name="Binder M."/>
            <person name="Bloem J."/>
            <person name="Labutti K."/>
            <person name="Salamov A."/>
            <person name="Andreopoulos B."/>
            <person name="Baker S."/>
            <person name="Barry K."/>
            <person name="Bills G."/>
            <person name="Bluhm B."/>
            <person name="Cannon C."/>
            <person name="Castanera R."/>
            <person name="Culley D."/>
            <person name="Daum C."/>
            <person name="Ezra D."/>
            <person name="Gonzalez J."/>
            <person name="Henrissat B."/>
            <person name="Kuo A."/>
            <person name="Liang C."/>
            <person name="Lipzen A."/>
            <person name="Lutzoni F."/>
            <person name="Magnuson J."/>
            <person name="Mondo S."/>
            <person name="Nolan M."/>
            <person name="Ohm R."/>
            <person name="Pangilinan J."/>
            <person name="Park H.-J."/>
            <person name="Ramirez L."/>
            <person name="Alfaro M."/>
            <person name="Sun H."/>
            <person name="Tritt A."/>
            <person name="Yoshinaga Y."/>
            <person name="Zwiers L.-H."/>
            <person name="Turgeon B."/>
            <person name="Goodwin S."/>
            <person name="Spatafora J."/>
            <person name="Crous P."/>
            <person name="Grigoriev I."/>
        </authorList>
    </citation>
    <scope>NUCLEOTIDE SEQUENCE</scope>
    <source>
        <strain evidence="2">CBS 121167</strain>
    </source>
</reference>
<proteinExistence type="predicted"/>
<dbReference type="RefSeq" id="XP_033390978.1">
    <property type="nucleotide sequence ID" value="XM_033545190.1"/>
</dbReference>
<gene>
    <name evidence="2" type="ORF">K452DRAFT_334273</name>
</gene>
<organism evidence="2 3">
    <name type="scientific">Aplosporella prunicola CBS 121167</name>
    <dbReference type="NCBI Taxonomy" id="1176127"/>
    <lineage>
        <taxon>Eukaryota</taxon>
        <taxon>Fungi</taxon>
        <taxon>Dikarya</taxon>
        <taxon>Ascomycota</taxon>
        <taxon>Pezizomycotina</taxon>
        <taxon>Dothideomycetes</taxon>
        <taxon>Dothideomycetes incertae sedis</taxon>
        <taxon>Botryosphaeriales</taxon>
        <taxon>Aplosporellaceae</taxon>
        <taxon>Aplosporella</taxon>
    </lineage>
</organism>
<dbReference type="AlphaFoldDB" id="A0A6A6ATG5"/>
<protein>
    <submittedName>
        <fullName evidence="2">Uncharacterized protein</fullName>
    </submittedName>
</protein>
<accession>A0A6A6ATG5</accession>
<dbReference type="Proteomes" id="UP000799438">
    <property type="component" value="Unassembled WGS sequence"/>
</dbReference>
<keyword evidence="3" id="KW-1185">Reference proteome</keyword>
<name>A0A6A6ATG5_9PEZI</name>
<feature type="region of interest" description="Disordered" evidence="1">
    <location>
        <begin position="39"/>
        <end position="66"/>
    </location>
</feature>
<sequence>MNANQQNTQVGMKSYSQDMQIGATTSPDSHGHGILAEGVHLEDNTQNTPPGPYGRSLKSQRSSKSLAKSALSFMAQTRSRLSNKLSTSTLPSPRLNNSVSAGELGYCYGSRSRPLSIQTGGLGAYAADAVQRRHSCSPVCLRGGGVGVSAPPQPLA</sequence>
<dbReference type="GeneID" id="54302688"/>